<proteinExistence type="predicted"/>
<reference evidence="1" key="1">
    <citation type="submission" date="2014-09" db="EMBL/GenBank/DDBJ databases">
        <authorList>
            <person name="Magalhaes I.L.F."/>
            <person name="Oliveira U."/>
            <person name="Santos F.R."/>
            <person name="Vidigal T.H.D.A."/>
            <person name="Brescovit A.D."/>
            <person name="Santos A.J."/>
        </authorList>
    </citation>
    <scope>NUCLEOTIDE SEQUENCE</scope>
    <source>
        <tissue evidence="1">Shoot tissue taken approximately 20 cm above the soil surface</tissue>
    </source>
</reference>
<sequence length="37" mass="4523">MHVWFIQCWKQRYFLTTSPLTSMHANRTSWFTSVFLA</sequence>
<organism evidence="1">
    <name type="scientific">Arundo donax</name>
    <name type="common">Giant reed</name>
    <name type="synonym">Donax arundinaceus</name>
    <dbReference type="NCBI Taxonomy" id="35708"/>
    <lineage>
        <taxon>Eukaryota</taxon>
        <taxon>Viridiplantae</taxon>
        <taxon>Streptophyta</taxon>
        <taxon>Embryophyta</taxon>
        <taxon>Tracheophyta</taxon>
        <taxon>Spermatophyta</taxon>
        <taxon>Magnoliopsida</taxon>
        <taxon>Liliopsida</taxon>
        <taxon>Poales</taxon>
        <taxon>Poaceae</taxon>
        <taxon>PACMAD clade</taxon>
        <taxon>Arundinoideae</taxon>
        <taxon>Arundineae</taxon>
        <taxon>Arundo</taxon>
    </lineage>
</organism>
<name>A0A0A8XYN1_ARUDO</name>
<reference evidence="1" key="2">
    <citation type="journal article" date="2015" name="Data Brief">
        <title>Shoot transcriptome of the giant reed, Arundo donax.</title>
        <authorList>
            <person name="Barrero R.A."/>
            <person name="Guerrero F.D."/>
            <person name="Moolhuijzen P."/>
            <person name="Goolsby J.A."/>
            <person name="Tidwell J."/>
            <person name="Bellgard S.E."/>
            <person name="Bellgard M.I."/>
        </authorList>
    </citation>
    <scope>NUCLEOTIDE SEQUENCE</scope>
    <source>
        <tissue evidence="1">Shoot tissue taken approximately 20 cm above the soil surface</tissue>
    </source>
</reference>
<accession>A0A0A8XYN1</accession>
<evidence type="ECO:0000313" key="1">
    <source>
        <dbReference type="EMBL" id="JAD17873.1"/>
    </source>
</evidence>
<protein>
    <submittedName>
        <fullName evidence="1">Uncharacterized protein</fullName>
    </submittedName>
</protein>
<dbReference type="AlphaFoldDB" id="A0A0A8XYN1"/>
<dbReference type="EMBL" id="GBRH01280022">
    <property type="protein sequence ID" value="JAD17873.1"/>
    <property type="molecule type" value="Transcribed_RNA"/>
</dbReference>